<evidence type="ECO:0000256" key="9">
    <source>
        <dbReference type="ARBA" id="ARBA00023150"/>
    </source>
</evidence>
<keyword evidence="6 11" id="KW-0808">Transferase</keyword>
<protein>
    <recommendedName>
        <fullName evidence="11">Molybdopterin molybdenumtransferase</fullName>
        <ecNumber evidence="11">2.10.1.1</ecNumber>
    </recommendedName>
</protein>
<dbReference type="Gene3D" id="3.40.980.10">
    <property type="entry name" value="MoaB/Mog-like domain"/>
    <property type="match status" value="1"/>
</dbReference>
<dbReference type="Pfam" id="PF00994">
    <property type="entry name" value="MoCF_biosynth"/>
    <property type="match status" value="1"/>
</dbReference>
<dbReference type="PANTHER" id="PTHR10192">
    <property type="entry name" value="MOLYBDOPTERIN BIOSYNTHESIS PROTEIN"/>
    <property type="match status" value="1"/>
</dbReference>
<organism evidence="13 14">
    <name type="scientific">Pseudoalteromonas rubra</name>
    <dbReference type="NCBI Taxonomy" id="43658"/>
    <lineage>
        <taxon>Bacteria</taxon>
        <taxon>Pseudomonadati</taxon>
        <taxon>Pseudomonadota</taxon>
        <taxon>Gammaproteobacteria</taxon>
        <taxon>Alteromonadales</taxon>
        <taxon>Pseudoalteromonadaceae</taxon>
        <taxon>Pseudoalteromonas</taxon>
    </lineage>
</organism>
<evidence type="ECO:0000256" key="5">
    <source>
        <dbReference type="ARBA" id="ARBA00022505"/>
    </source>
</evidence>
<comment type="similarity">
    <text evidence="4 11">Belongs to the MoeA family.</text>
</comment>
<dbReference type="InterPro" id="IPR036425">
    <property type="entry name" value="MoaB/Mog-like_dom_sf"/>
</dbReference>
<keyword evidence="5 11" id="KW-0500">Molybdenum</keyword>
<dbReference type="Gene3D" id="2.40.340.10">
    <property type="entry name" value="MoeA, C-terminal, domain IV"/>
    <property type="match status" value="1"/>
</dbReference>
<accession>A0A5S3WMN5</accession>
<reference evidence="13 14" key="1">
    <citation type="submission" date="2018-01" db="EMBL/GenBank/DDBJ databases">
        <authorList>
            <person name="Paulsen S."/>
            <person name="Gram L.K."/>
        </authorList>
    </citation>
    <scope>NUCLEOTIDE SEQUENCE [LARGE SCALE GENOMIC DNA]</scope>
    <source>
        <strain evidence="13 14">S2676</strain>
    </source>
</reference>
<dbReference type="FunFam" id="2.170.190.11:FF:000001">
    <property type="entry name" value="Molybdopterin molybdenumtransferase"/>
    <property type="match status" value="1"/>
</dbReference>
<feature type="domain" description="MoaB/Mog" evidence="12">
    <location>
        <begin position="197"/>
        <end position="341"/>
    </location>
</feature>
<dbReference type="FunFam" id="3.40.980.10:FF:000004">
    <property type="entry name" value="Molybdopterin molybdenumtransferase"/>
    <property type="match status" value="1"/>
</dbReference>
<evidence type="ECO:0000256" key="7">
    <source>
        <dbReference type="ARBA" id="ARBA00022723"/>
    </source>
</evidence>
<comment type="pathway">
    <text evidence="3 11">Cofactor biosynthesis; molybdopterin biosynthesis.</text>
</comment>
<dbReference type="Proteomes" id="UP000310249">
    <property type="component" value="Unassembled WGS sequence"/>
</dbReference>
<dbReference type="SUPFAM" id="SSF63882">
    <property type="entry name" value="MoeA N-terminal region -like"/>
    <property type="match status" value="1"/>
</dbReference>
<dbReference type="Pfam" id="PF03454">
    <property type="entry name" value="MoeA_C"/>
    <property type="match status" value="1"/>
</dbReference>
<evidence type="ECO:0000256" key="6">
    <source>
        <dbReference type="ARBA" id="ARBA00022679"/>
    </source>
</evidence>
<evidence type="ECO:0000256" key="8">
    <source>
        <dbReference type="ARBA" id="ARBA00022842"/>
    </source>
</evidence>
<dbReference type="GO" id="GO:0046872">
    <property type="term" value="F:metal ion binding"/>
    <property type="evidence" value="ECO:0007669"/>
    <property type="project" value="UniProtKB-UniRule"/>
</dbReference>
<dbReference type="GO" id="GO:0005829">
    <property type="term" value="C:cytosol"/>
    <property type="evidence" value="ECO:0007669"/>
    <property type="project" value="TreeGrafter"/>
</dbReference>
<comment type="catalytic activity">
    <reaction evidence="10">
        <text>adenylyl-molybdopterin + molybdate = Mo-molybdopterin + AMP + H(+)</text>
        <dbReference type="Rhea" id="RHEA:35047"/>
        <dbReference type="ChEBI" id="CHEBI:15378"/>
        <dbReference type="ChEBI" id="CHEBI:36264"/>
        <dbReference type="ChEBI" id="CHEBI:62727"/>
        <dbReference type="ChEBI" id="CHEBI:71302"/>
        <dbReference type="ChEBI" id="CHEBI:456215"/>
        <dbReference type="EC" id="2.10.1.1"/>
    </reaction>
</comment>
<evidence type="ECO:0000256" key="4">
    <source>
        <dbReference type="ARBA" id="ARBA00010763"/>
    </source>
</evidence>
<dbReference type="SMART" id="SM00852">
    <property type="entry name" value="MoCF_biosynth"/>
    <property type="match status" value="1"/>
</dbReference>
<evidence type="ECO:0000256" key="3">
    <source>
        <dbReference type="ARBA" id="ARBA00005046"/>
    </source>
</evidence>
<evidence type="ECO:0000256" key="11">
    <source>
        <dbReference type="RuleBase" id="RU365090"/>
    </source>
</evidence>
<dbReference type="Gene3D" id="2.170.190.11">
    <property type="entry name" value="Molybdopterin biosynthesis moea protein, domain 3"/>
    <property type="match status" value="1"/>
</dbReference>
<dbReference type="Gene3D" id="3.90.105.10">
    <property type="entry name" value="Molybdopterin biosynthesis moea protein, domain 2"/>
    <property type="match status" value="1"/>
</dbReference>
<keyword evidence="8 11" id="KW-0460">Magnesium</keyword>
<evidence type="ECO:0000259" key="12">
    <source>
        <dbReference type="SMART" id="SM00852"/>
    </source>
</evidence>
<comment type="cofactor">
    <cofactor evidence="1 11">
        <name>Mg(2+)</name>
        <dbReference type="ChEBI" id="CHEBI:18420"/>
    </cofactor>
</comment>
<dbReference type="NCBIfam" id="TIGR00177">
    <property type="entry name" value="molyb_syn"/>
    <property type="match status" value="1"/>
</dbReference>
<dbReference type="NCBIfam" id="NF045515">
    <property type="entry name" value="Glp_gephyrin"/>
    <property type="match status" value="1"/>
</dbReference>
<gene>
    <name evidence="13" type="ORF">CWB99_09935</name>
</gene>
<keyword evidence="9 11" id="KW-0501">Molybdenum cofactor biosynthesis</keyword>
<dbReference type="InterPro" id="IPR005110">
    <property type="entry name" value="MoeA_linker/N"/>
</dbReference>
<dbReference type="PANTHER" id="PTHR10192:SF5">
    <property type="entry name" value="GEPHYRIN"/>
    <property type="match status" value="1"/>
</dbReference>
<evidence type="ECO:0000256" key="10">
    <source>
        <dbReference type="ARBA" id="ARBA00047317"/>
    </source>
</evidence>
<dbReference type="EC" id="2.10.1.1" evidence="11"/>
<reference evidence="14" key="2">
    <citation type="submission" date="2019-06" db="EMBL/GenBank/DDBJ databases">
        <title>Co-occurence of chitin degradation, pigmentation and bioactivity in marine Pseudoalteromonas.</title>
        <authorList>
            <person name="Sonnenschein E.C."/>
            <person name="Bech P.K."/>
        </authorList>
    </citation>
    <scope>NUCLEOTIDE SEQUENCE [LARGE SCALE GENOMIC DNA]</scope>
    <source>
        <strain evidence="14">S2676</strain>
    </source>
</reference>
<evidence type="ECO:0000256" key="1">
    <source>
        <dbReference type="ARBA" id="ARBA00001946"/>
    </source>
</evidence>
<proteinExistence type="inferred from homology"/>
<dbReference type="InterPro" id="IPR005111">
    <property type="entry name" value="MoeA_C_domain_IV"/>
</dbReference>
<dbReference type="InterPro" id="IPR001453">
    <property type="entry name" value="MoaB/Mog_dom"/>
</dbReference>
<dbReference type="GO" id="GO:0006777">
    <property type="term" value="P:Mo-molybdopterin cofactor biosynthetic process"/>
    <property type="evidence" value="ECO:0007669"/>
    <property type="project" value="UniProtKB-UniRule"/>
</dbReference>
<dbReference type="CDD" id="cd00887">
    <property type="entry name" value="MoeA"/>
    <property type="match status" value="1"/>
</dbReference>
<comment type="caution">
    <text evidence="13">The sequence shown here is derived from an EMBL/GenBank/DDBJ whole genome shotgun (WGS) entry which is preliminary data.</text>
</comment>
<dbReference type="InterPro" id="IPR038987">
    <property type="entry name" value="MoeA-like"/>
</dbReference>
<dbReference type="SUPFAM" id="SSF53218">
    <property type="entry name" value="Molybdenum cofactor biosynthesis proteins"/>
    <property type="match status" value="1"/>
</dbReference>
<dbReference type="InterPro" id="IPR036135">
    <property type="entry name" value="MoeA_linker/N_sf"/>
</dbReference>
<keyword evidence="7 11" id="KW-0479">Metal-binding</keyword>
<dbReference type="OrthoDB" id="9804758at2"/>
<name>A0A5S3WMN5_9GAMM</name>
<dbReference type="SUPFAM" id="SSF63867">
    <property type="entry name" value="MoeA C-terminal domain-like"/>
    <property type="match status" value="1"/>
</dbReference>
<comment type="function">
    <text evidence="2 11">Catalyzes the insertion of molybdate into adenylated molybdopterin with the concomitant release of AMP.</text>
</comment>
<evidence type="ECO:0000313" key="14">
    <source>
        <dbReference type="Proteomes" id="UP000310249"/>
    </source>
</evidence>
<dbReference type="EMBL" id="PNCI01000019">
    <property type="protein sequence ID" value="TMP29082.1"/>
    <property type="molecule type" value="Genomic_DNA"/>
</dbReference>
<evidence type="ECO:0000313" key="13">
    <source>
        <dbReference type="EMBL" id="TMP29082.1"/>
    </source>
</evidence>
<dbReference type="AlphaFoldDB" id="A0A5S3WMN5"/>
<dbReference type="Pfam" id="PF03453">
    <property type="entry name" value="MoeA_N"/>
    <property type="match status" value="1"/>
</dbReference>
<evidence type="ECO:0000256" key="2">
    <source>
        <dbReference type="ARBA" id="ARBA00002901"/>
    </source>
</evidence>
<sequence length="430" mass="46372">MDDKPTKRSLAMTDPKPTFLSFEAALAALEEDASTFVGSETRPLHSARQRILAADIIAPFDVPGYDNSAMDGYAIQYQDLGQFSEFELIGTALAGHPFTGTWQPGSCIRIMTGAPVPEGFDTIVMQEQAVAEQIEDKTHIHFTTAPKPQQNLRKRGEDIAANTALFAHGHRLTATDIGLLASIGVGSVSVFQPLKVAVLSTGDELCEPGNDKQASEIYDTNRYTTRAMLENLAFEVLDFGIVPDCPDALSSTFNQALAQADVVVSSGGVSVGDADHTKTVLDELGNMQFWKVAIKPGKPFAYGHFHTCNQQGHHKRFFGLPGNPVSSVVTLHQLALPALRKLAGEQVTPALSQRLPLASPISKRPGRLEFIRASLEHSPSGTRVKPLQGQGSGILSTFAASSGYLLLDADGANWQENELVTYVPFDWALS</sequence>
<dbReference type="InterPro" id="IPR036688">
    <property type="entry name" value="MoeA_C_domain_IV_sf"/>
</dbReference>
<dbReference type="UniPathway" id="UPA00344"/>
<dbReference type="GO" id="GO:0061599">
    <property type="term" value="F:molybdopterin molybdotransferase activity"/>
    <property type="evidence" value="ECO:0007669"/>
    <property type="project" value="UniProtKB-UniRule"/>
</dbReference>